<reference evidence="1" key="1">
    <citation type="journal article" date="2021" name="Mol. Plant Microbe Interact.">
        <title>Complete Genome Sequence of the Plant-Pathogenic Fungus Colletotrichum lupini.</title>
        <authorList>
            <person name="Baroncelli R."/>
            <person name="Pensec F."/>
            <person name="Da Lio D."/>
            <person name="Boufleur T."/>
            <person name="Vicente I."/>
            <person name="Sarrocco S."/>
            <person name="Picot A."/>
            <person name="Baraldi E."/>
            <person name="Sukno S."/>
            <person name="Thon M."/>
            <person name="Le Floch G."/>
        </authorList>
    </citation>
    <scope>NUCLEOTIDE SEQUENCE</scope>
    <source>
        <strain evidence="1">IMI 504893</strain>
    </source>
</reference>
<dbReference type="KEGG" id="clup:CLUP02_10704"/>
<accession>A0A9Q8WJL4</accession>
<dbReference type="Proteomes" id="UP000830671">
    <property type="component" value="Chromosome 5"/>
</dbReference>
<evidence type="ECO:0000313" key="2">
    <source>
        <dbReference type="Proteomes" id="UP000830671"/>
    </source>
</evidence>
<organism evidence="1 2">
    <name type="scientific">Colletotrichum lupini</name>
    <dbReference type="NCBI Taxonomy" id="145971"/>
    <lineage>
        <taxon>Eukaryota</taxon>
        <taxon>Fungi</taxon>
        <taxon>Dikarya</taxon>
        <taxon>Ascomycota</taxon>
        <taxon>Pezizomycotina</taxon>
        <taxon>Sordariomycetes</taxon>
        <taxon>Hypocreomycetidae</taxon>
        <taxon>Glomerellales</taxon>
        <taxon>Glomerellaceae</taxon>
        <taxon>Colletotrichum</taxon>
        <taxon>Colletotrichum acutatum species complex</taxon>
    </lineage>
</organism>
<name>A0A9Q8WJL4_9PEZI</name>
<proteinExistence type="predicted"/>
<dbReference type="GeneID" id="73344687"/>
<gene>
    <name evidence="1" type="ORF">CLUP02_10704</name>
</gene>
<evidence type="ECO:0000313" key="1">
    <source>
        <dbReference type="EMBL" id="UQC85207.1"/>
    </source>
</evidence>
<protein>
    <submittedName>
        <fullName evidence="1">Uncharacterized protein</fullName>
    </submittedName>
</protein>
<dbReference type="AlphaFoldDB" id="A0A9Q8WJL4"/>
<keyword evidence="2" id="KW-1185">Reference proteome</keyword>
<dbReference type="EMBL" id="CP019477">
    <property type="protein sequence ID" value="UQC85207.1"/>
    <property type="molecule type" value="Genomic_DNA"/>
</dbReference>
<dbReference type="RefSeq" id="XP_049146822.1">
    <property type="nucleotide sequence ID" value="XM_049289677.1"/>
</dbReference>
<sequence>MISRLHRTLQGSDNVYCIRRSYATPLFLHDVATRSRALPAINIASRFSSSSIFLRLALQKTDRVNSVTNPVS</sequence>